<keyword evidence="4" id="KW-0521">NADP</keyword>
<proteinExistence type="inferred from homology"/>
<comment type="similarity">
    <text evidence="1">Belongs to the FMO family.</text>
</comment>
<dbReference type="PRINTS" id="PR00370">
    <property type="entry name" value="FMOXYGENASE"/>
</dbReference>
<dbReference type="OrthoDB" id="10254665at2759"/>
<evidence type="ECO:0000256" key="5">
    <source>
        <dbReference type="ARBA" id="ARBA00023002"/>
    </source>
</evidence>
<protein>
    <recommendedName>
        <fullName evidence="9">Dimethylaniline monooxygenase</fullName>
    </recommendedName>
</protein>
<dbReference type="InterPro" id="IPR036188">
    <property type="entry name" value="FAD/NAD-bd_sf"/>
</dbReference>
<gene>
    <name evidence="7" type="ORF">HIM_08794</name>
</gene>
<keyword evidence="5" id="KW-0560">Oxidoreductase</keyword>
<evidence type="ECO:0000256" key="3">
    <source>
        <dbReference type="ARBA" id="ARBA00022827"/>
    </source>
</evidence>
<evidence type="ECO:0000256" key="6">
    <source>
        <dbReference type="SAM" id="Phobius"/>
    </source>
</evidence>
<dbReference type="EMBL" id="KQ030560">
    <property type="protein sequence ID" value="KJZ71823.1"/>
    <property type="molecule type" value="Genomic_DNA"/>
</dbReference>
<evidence type="ECO:0000313" key="7">
    <source>
        <dbReference type="EMBL" id="KJZ71823.1"/>
    </source>
</evidence>
<dbReference type="Gene3D" id="3.50.50.60">
    <property type="entry name" value="FAD/NAD(P)-binding domain"/>
    <property type="match status" value="1"/>
</dbReference>
<dbReference type="InterPro" id="IPR020946">
    <property type="entry name" value="Flavin_mOase-like"/>
</dbReference>
<feature type="transmembrane region" description="Helical" evidence="6">
    <location>
        <begin position="576"/>
        <end position="599"/>
    </location>
</feature>
<dbReference type="SUPFAM" id="SSF51905">
    <property type="entry name" value="FAD/NAD(P)-binding domain"/>
    <property type="match status" value="1"/>
</dbReference>
<keyword evidence="2" id="KW-0285">Flavoprotein</keyword>
<accession>A0A0F7ZSR5</accession>
<keyword evidence="6" id="KW-0472">Membrane</keyword>
<keyword evidence="6" id="KW-0812">Transmembrane</keyword>
<organism evidence="7 8">
    <name type="scientific">Hirsutella minnesotensis 3608</name>
    <dbReference type="NCBI Taxonomy" id="1043627"/>
    <lineage>
        <taxon>Eukaryota</taxon>
        <taxon>Fungi</taxon>
        <taxon>Dikarya</taxon>
        <taxon>Ascomycota</taxon>
        <taxon>Pezizomycotina</taxon>
        <taxon>Sordariomycetes</taxon>
        <taxon>Hypocreomycetidae</taxon>
        <taxon>Hypocreales</taxon>
        <taxon>Ophiocordycipitaceae</taxon>
        <taxon>Hirsutella</taxon>
    </lineage>
</organism>
<evidence type="ECO:0008006" key="9">
    <source>
        <dbReference type="Google" id="ProtNLM"/>
    </source>
</evidence>
<dbReference type="Pfam" id="PF00743">
    <property type="entry name" value="FMO-like"/>
    <property type="match status" value="1"/>
</dbReference>
<evidence type="ECO:0000256" key="2">
    <source>
        <dbReference type="ARBA" id="ARBA00022630"/>
    </source>
</evidence>
<evidence type="ECO:0000256" key="1">
    <source>
        <dbReference type="ARBA" id="ARBA00009183"/>
    </source>
</evidence>
<dbReference type="GO" id="GO:0050660">
    <property type="term" value="F:flavin adenine dinucleotide binding"/>
    <property type="evidence" value="ECO:0007669"/>
    <property type="project" value="InterPro"/>
</dbReference>
<dbReference type="InterPro" id="IPR000960">
    <property type="entry name" value="Flavin_mOase"/>
</dbReference>
<dbReference type="InterPro" id="IPR050346">
    <property type="entry name" value="FMO-like"/>
</dbReference>
<name>A0A0F7ZSR5_9HYPO</name>
<keyword evidence="6" id="KW-1133">Transmembrane helix</keyword>
<keyword evidence="8" id="KW-1185">Reference proteome</keyword>
<evidence type="ECO:0000313" key="8">
    <source>
        <dbReference type="Proteomes" id="UP000054481"/>
    </source>
</evidence>
<dbReference type="PIRSF" id="PIRSF000332">
    <property type="entry name" value="FMO"/>
    <property type="match status" value="1"/>
</dbReference>
<dbReference type="GO" id="GO:0050661">
    <property type="term" value="F:NADP binding"/>
    <property type="evidence" value="ECO:0007669"/>
    <property type="project" value="InterPro"/>
</dbReference>
<dbReference type="Proteomes" id="UP000054481">
    <property type="component" value="Unassembled WGS sequence"/>
</dbReference>
<sequence length="607" mass="68773">MRVAVIGGGPSGIVTLKYLLAARESLGCEPVEARLFELQPQIGGVFVARVYEDAELVSSKQLTTFSDFRQGGPNDFLTAEEYAKYLNDYCTEFKLWPCIRLSTKVISVTCNDKGGHVVSYTRIGSPNPLQWECDAIAVCSGLHFEPNIPHIKGLEKVPLVLHSSQFKQRKQFGAGKTVMIVGSGETGADLAYLAATSPTRRVILCHRDGFHMAPKRNPGPILLPIIGRKPNLKEPGIPIDVSRANLFDTTYAHPVLRNSMILWDYYFYYIKILLWLSSGTTAGMDQWIGGISAERHHPSKIFFNKSDKICPYISLPYRPNYPGWRLWLYALRSALVQRPIIDTHGKHVDLAPWPENIESDGTVCFRNNGRPEYDRMRKQIVKPEVVILCTGYQQSFPFFQPGRDQGKRTYPIPSDANVRGIWRRDEPAIGFIGFLRPSFGAIPPLAELQAQLWIVNLLAPTRLPRALSPRDEPHYRLHSPPSSRITYGVDQESYAYQLALDMNSAPGLCDILRLVRPNRSSWRLVVIWALGAHFNTKFRLQGPWRWSGAKDMLVSQEFWETITRRPLLFGHFATSLLPIMIFGPLSGLIFFWATVMEIVERIARYLK</sequence>
<reference evidence="7 8" key="1">
    <citation type="journal article" date="2014" name="Genome Biol. Evol.">
        <title>Comparative genomics and transcriptomics analyses reveal divergent lifestyle features of nematode endoparasitic fungus Hirsutella minnesotensis.</title>
        <authorList>
            <person name="Lai Y."/>
            <person name="Liu K."/>
            <person name="Zhang X."/>
            <person name="Zhang X."/>
            <person name="Li K."/>
            <person name="Wang N."/>
            <person name="Shu C."/>
            <person name="Wu Y."/>
            <person name="Wang C."/>
            <person name="Bushley K.E."/>
            <person name="Xiang M."/>
            <person name="Liu X."/>
        </authorList>
    </citation>
    <scope>NUCLEOTIDE SEQUENCE [LARGE SCALE GENOMIC DNA]</scope>
    <source>
        <strain evidence="7 8">3608</strain>
    </source>
</reference>
<dbReference type="PANTHER" id="PTHR23023">
    <property type="entry name" value="DIMETHYLANILINE MONOOXYGENASE"/>
    <property type="match status" value="1"/>
</dbReference>
<dbReference type="AlphaFoldDB" id="A0A0F7ZSR5"/>
<keyword evidence="3" id="KW-0274">FAD</keyword>
<evidence type="ECO:0000256" key="4">
    <source>
        <dbReference type="ARBA" id="ARBA00022857"/>
    </source>
</evidence>
<dbReference type="GO" id="GO:0004499">
    <property type="term" value="F:N,N-dimethylaniline monooxygenase activity"/>
    <property type="evidence" value="ECO:0007669"/>
    <property type="project" value="InterPro"/>
</dbReference>